<feature type="non-terminal residue" evidence="1">
    <location>
        <position position="1"/>
    </location>
</feature>
<evidence type="ECO:0000313" key="2">
    <source>
        <dbReference type="Proteomes" id="UP000053149"/>
    </source>
</evidence>
<sequence>GLFLVFPPLNMPLCNAVYVAEIPYLFFIISPSGTSLQIVVVLESALPRAIYTNNYRDVPNPSSKFGTGIPFFSILWEDLGNLKQLYKN</sequence>
<feature type="non-terminal residue" evidence="1">
    <location>
        <position position="88"/>
    </location>
</feature>
<accession>A0AAW3DPE5</accession>
<dbReference type="Proteomes" id="UP000053149">
    <property type="component" value="Unassembled WGS sequence"/>
</dbReference>
<organism evidence="1 2">
    <name type="scientific">Pterocles gutturalis</name>
    <name type="common">yellow-throated sandgrouse</name>
    <dbReference type="NCBI Taxonomy" id="240206"/>
    <lineage>
        <taxon>Eukaryota</taxon>
        <taxon>Metazoa</taxon>
        <taxon>Chordata</taxon>
        <taxon>Craniata</taxon>
        <taxon>Vertebrata</taxon>
        <taxon>Euteleostomi</taxon>
        <taxon>Archelosauria</taxon>
        <taxon>Archosauria</taxon>
        <taxon>Dinosauria</taxon>
        <taxon>Saurischia</taxon>
        <taxon>Theropoda</taxon>
        <taxon>Coelurosauria</taxon>
        <taxon>Aves</taxon>
        <taxon>Neognathae</taxon>
        <taxon>Neoaves</taxon>
        <taxon>Columbimorphae</taxon>
        <taxon>Pterocliformes</taxon>
        <taxon>Pteroclidae</taxon>
        <taxon>Pterocles</taxon>
    </lineage>
</organism>
<name>A0AAW3DPE5_9AVES</name>
<evidence type="ECO:0000313" key="1">
    <source>
        <dbReference type="EMBL" id="KFV01201.1"/>
    </source>
</evidence>
<proteinExistence type="predicted"/>
<keyword evidence="2" id="KW-1185">Reference proteome</keyword>
<reference evidence="1 2" key="1">
    <citation type="journal article" date="2014" name="Science">
        <title>Comparative genomics reveals insights into avian genome evolution and adaptation.</title>
        <authorList>
            <consortium name="Avian Genome Consortium"/>
            <person name="Zhang G."/>
            <person name="Li C."/>
            <person name="Li Q."/>
            <person name="Li B."/>
            <person name="Larkin D.M."/>
            <person name="Lee C."/>
            <person name="Storz J.F."/>
            <person name="Antunes A."/>
            <person name="Greenwold M.J."/>
            <person name="Meredith R.W."/>
            <person name="Odeen A."/>
            <person name="Cui J."/>
            <person name="Zhou Q."/>
            <person name="Xu L."/>
            <person name="Pan H."/>
            <person name="Wang Z."/>
            <person name="Jin L."/>
            <person name="Zhang P."/>
            <person name="Hu H."/>
            <person name="Yang W."/>
            <person name="Hu J."/>
            <person name="Xiao J."/>
            <person name="Yang Z."/>
            <person name="Liu Y."/>
            <person name="Xie Q."/>
            <person name="Yu H."/>
            <person name="Lian J."/>
            <person name="Wen P."/>
            <person name="Zhang F."/>
            <person name="Li H."/>
            <person name="Zeng Y."/>
            <person name="Xiong Z."/>
            <person name="Liu S."/>
            <person name="Zhou L."/>
            <person name="Huang Z."/>
            <person name="An N."/>
            <person name="Wang J."/>
            <person name="Zheng Q."/>
            <person name="Xiong Y."/>
            <person name="Wang G."/>
            <person name="Wang B."/>
            <person name="Wang J."/>
            <person name="Fan Y."/>
            <person name="da Fonseca R.R."/>
            <person name="Alfaro-Nunez A."/>
            <person name="Schubert M."/>
            <person name="Orlando L."/>
            <person name="Mourier T."/>
            <person name="Howard J.T."/>
            <person name="Ganapathy G."/>
            <person name="Pfenning A."/>
            <person name="Whitney O."/>
            <person name="Rivas M.V."/>
            <person name="Hara E."/>
            <person name="Smith J."/>
            <person name="Farre M."/>
            <person name="Narayan J."/>
            <person name="Slavov G."/>
            <person name="Romanov M.N."/>
            <person name="Borges R."/>
            <person name="Machado J.P."/>
            <person name="Khan I."/>
            <person name="Springer M.S."/>
            <person name="Gatesy J."/>
            <person name="Hoffmann F.G."/>
            <person name="Opazo J.C."/>
            <person name="Hastad O."/>
            <person name="Sawyer R.H."/>
            <person name="Kim H."/>
            <person name="Kim K.W."/>
            <person name="Kim H.J."/>
            <person name="Cho S."/>
            <person name="Li N."/>
            <person name="Huang Y."/>
            <person name="Bruford M.W."/>
            <person name="Zhan X."/>
            <person name="Dixon A."/>
            <person name="Bertelsen M.F."/>
            <person name="Derryberry E."/>
            <person name="Warren W."/>
            <person name="Wilson R.K."/>
            <person name="Li S."/>
            <person name="Ray D.A."/>
            <person name="Green R.E."/>
            <person name="O'Brien S.J."/>
            <person name="Griffin D."/>
            <person name="Johnson W.E."/>
            <person name="Haussler D."/>
            <person name="Ryder O.A."/>
            <person name="Willerslev E."/>
            <person name="Graves G.R."/>
            <person name="Alstrom P."/>
            <person name="Fjeldsa J."/>
            <person name="Mindell D.P."/>
            <person name="Edwards S.V."/>
            <person name="Braun E.L."/>
            <person name="Rahbek C."/>
            <person name="Burt D.W."/>
            <person name="Houde P."/>
            <person name="Zhang Y."/>
            <person name="Yang H."/>
            <person name="Wang J."/>
            <person name="Jarvis E.D."/>
            <person name="Gilbert M.T."/>
            <person name="Wang J."/>
        </authorList>
    </citation>
    <scope>NUCLEOTIDE SEQUENCE [LARGE SCALE GENOMIC DNA]</scope>
    <source>
        <strain evidence="1">BGI_N339</strain>
    </source>
</reference>
<comment type="caution">
    <text evidence="1">The sequence shown here is derived from an EMBL/GenBank/DDBJ whole genome shotgun (WGS) entry which is preliminary data.</text>
</comment>
<gene>
    <name evidence="1" type="ORF">N339_11118</name>
</gene>
<protein>
    <submittedName>
        <fullName evidence="1">Uncharacterized protein</fullName>
    </submittedName>
</protein>
<dbReference type="AlphaFoldDB" id="A0AAW3DPE5"/>
<dbReference type="EMBL" id="JMFR01079102">
    <property type="protein sequence ID" value="KFV01201.1"/>
    <property type="molecule type" value="Genomic_DNA"/>
</dbReference>